<dbReference type="InterPro" id="IPR015943">
    <property type="entry name" value="WD40/YVTN_repeat-like_dom_sf"/>
</dbReference>
<comment type="caution">
    <text evidence="1">The sequence shown here is derived from an EMBL/GenBank/DDBJ whole genome shotgun (WGS) entry which is preliminary data.</text>
</comment>
<organism evidence="1 2">
    <name type="scientific">Haloferax mucosum ATCC BAA-1512</name>
    <dbReference type="NCBI Taxonomy" id="662479"/>
    <lineage>
        <taxon>Archaea</taxon>
        <taxon>Methanobacteriati</taxon>
        <taxon>Methanobacteriota</taxon>
        <taxon>Stenosarchaea group</taxon>
        <taxon>Halobacteria</taxon>
        <taxon>Halobacteriales</taxon>
        <taxon>Haloferacaceae</taxon>
        <taxon>Haloferax</taxon>
    </lineage>
</organism>
<proteinExistence type="predicted"/>
<dbReference type="RefSeq" id="WP_008321859.1">
    <property type="nucleotide sequence ID" value="NZ_AOLN01000019.1"/>
</dbReference>
<evidence type="ECO:0000313" key="1">
    <source>
        <dbReference type="EMBL" id="ELZ90382.1"/>
    </source>
</evidence>
<evidence type="ECO:0008006" key="3">
    <source>
        <dbReference type="Google" id="ProtNLM"/>
    </source>
</evidence>
<sequence length="104" mass="11291">MYLTQFGGALTPLHADDGTIDWTLGFRDLQPAVTGQTSATLCDGKLYVGDYSDEDDYYPRLTIIDAESGEIDKRIPLPSVPKSGPILSNGTVVPRTKEGFIGLR</sequence>
<dbReference type="AlphaFoldDB" id="M0I363"/>
<reference evidence="1 2" key="1">
    <citation type="journal article" date="2014" name="PLoS Genet.">
        <title>Phylogenetically driven sequencing of extremely halophilic archaea reveals strategies for static and dynamic osmo-response.</title>
        <authorList>
            <person name="Becker E.A."/>
            <person name="Seitzer P.M."/>
            <person name="Tritt A."/>
            <person name="Larsen D."/>
            <person name="Krusor M."/>
            <person name="Yao A.I."/>
            <person name="Wu D."/>
            <person name="Madern D."/>
            <person name="Eisen J.A."/>
            <person name="Darling A.E."/>
            <person name="Facciotti M.T."/>
        </authorList>
    </citation>
    <scope>NUCLEOTIDE SEQUENCE [LARGE SCALE GENOMIC DNA]</scope>
    <source>
        <strain evidence="1 2">ATCC BAA-1512</strain>
    </source>
</reference>
<dbReference type="STRING" id="662479.C440_16926"/>
<dbReference type="InterPro" id="IPR011047">
    <property type="entry name" value="Quinoprotein_ADH-like_sf"/>
</dbReference>
<dbReference type="Proteomes" id="UP000011550">
    <property type="component" value="Unassembled WGS sequence"/>
</dbReference>
<dbReference type="Gene3D" id="2.130.10.10">
    <property type="entry name" value="YVTN repeat-like/Quinoprotein amine dehydrogenase"/>
    <property type="match status" value="1"/>
</dbReference>
<protein>
    <recommendedName>
        <fullName evidence="3">Pyrrolo-quinoline quinone</fullName>
    </recommendedName>
</protein>
<name>M0I363_9EURY</name>
<dbReference type="SUPFAM" id="SSF50998">
    <property type="entry name" value="Quinoprotein alcohol dehydrogenase-like"/>
    <property type="match status" value="1"/>
</dbReference>
<accession>M0I363</accession>
<keyword evidence="2" id="KW-1185">Reference proteome</keyword>
<evidence type="ECO:0000313" key="2">
    <source>
        <dbReference type="Proteomes" id="UP000011550"/>
    </source>
</evidence>
<gene>
    <name evidence="1" type="ORF">C440_16926</name>
</gene>
<dbReference type="EMBL" id="AOLN01000019">
    <property type="protein sequence ID" value="ELZ90382.1"/>
    <property type="molecule type" value="Genomic_DNA"/>
</dbReference>